<dbReference type="Proteomes" id="UP000183975">
    <property type="component" value="Unassembled WGS sequence"/>
</dbReference>
<gene>
    <name evidence="1" type="ORF">SAMN02745138_00375</name>
</gene>
<dbReference type="PANTHER" id="PTHR38659">
    <property type="entry name" value="METAL-DEPENDENT PHOSPHOHYDROLASE"/>
    <property type="match status" value="1"/>
</dbReference>
<protein>
    <submittedName>
        <fullName evidence="1">Predicted hydrolase, HD superfamily</fullName>
    </submittedName>
</protein>
<dbReference type="RefSeq" id="WP_022254980.1">
    <property type="nucleotide sequence ID" value="NZ_FRAH01000005.1"/>
</dbReference>
<dbReference type="AlphaFoldDB" id="A0A1M6LMX1"/>
<proteinExistence type="predicted"/>
<dbReference type="SUPFAM" id="SSF109604">
    <property type="entry name" value="HD-domain/PDEase-like"/>
    <property type="match status" value="1"/>
</dbReference>
<dbReference type="EMBL" id="FRAH01000005">
    <property type="protein sequence ID" value="SHJ72561.1"/>
    <property type="molecule type" value="Genomic_DNA"/>
</dbReference>
<dbReference type="GeneID" id="78176196"/>
<sequence>MAKELTRDEAFALLKEYNKEPFHIQHGETVECVMRYFAQELGYGDDVEFWGMVGLLHDLDFELYPEQHCIKCQEIMKDLDLDEKLIHAVASHGYGICSDVEPVHEMEKVLFATDELTGLIGAAALMRPSKSVQDMELKSLKKKFKDKSFAAGCDRDIIRRGAEQLGWELDDLLNRTLQAMKSNPNY</sequence>
<dbReference type="OrthoDB" id="9801160at2"/>
<dbReference type="Gene3D" id="1.10.3210.10">
    <property type="entry name" value="Hypothetical protein af1432"/>
    <property type="match status" value="1"/>
</dbReference>
<dbReference type="GO" id="GO:0016787">
    <property type="term" value="F:hydrolase activity"/>
    <property type="evidence" value="ECO:0007669"/>
    <property type="project" value="UniProtKB-KW"/>
</dbReference>
<reference evidence="1 2" key="1">
    <citation type="submission" date="2016-11" db="EMBL/GenBank/DDBJ databases">
        <authorList>
            <person name="Jaros S."/>
            <person name="Januszkiewicz K."/>
            <person name="Wedrychowicz H."/>
        </authorList>
    </citation>
    <scope>NUCLEOTIDE SEQUENCE [LARGE SCALE GENOMIC DNA]</scope>
    <source>
        <strain evidence="1 2">DSM 14214</strain>
    </source>
</reference>
<keyword evidence="2" id="KW-1185">Reference proteome</keyword>
<organism evidence="1 2">
    <name type="scientific">Anaerotignum lactatifermentans DSM 14214</name>
    <dbReference type="NCBI Taxonomy" id="1121323"/>
    <lineage>
        <taxon>Bacteria</taxon>
        <taxon>Bacillati</taxon>
        <taxon>Bacillota</taxon>
        <taxon>Clostridia</taxon>
        <taxon>Lachnospirales</taxon>
        <taxon>Anaerotignaceae</taxon>
        <taxon>Anaerotignum</taxon>
    </lineage>
</organism>
<evidence type="ECO:0000313" key="1">
    <source>
        <dbReference type="EMBL" id="SHJ72561.1"/>
    </source>
</evidence>
<keyword evidence="1" id="KW-0378">Hydrolase</keyword>
<evidence type="ECO:0000313" key="2">
    <source>
        <dbReference type="Proteomes" id="UP000183975"/>
    </source>
</evidence>
<accession>A0A1M6LMX1</accession>
<name>A0A1M6LMX1_9FIRM</name>
<dbReference type="PANTHER" id="PTHR38659:SF2">
    <property type="entry name" value="HDIG DOMAIN PROTEIN"/>
    <property type="match status" value="1"/>
</dbReference>